<dbReference type="Pfam" id="PF25535">
    <property type="entry name" value="DUF7919"/>
    <property type="match status" value="1"/>
</dbReference>
<organism evidence="2 3">
    <name type="scientific">Streptomyces sparsogenes DSM 40356</name>
    <dbReference type="NCBI Taxonomy" id="1331668"/>
    <lineage>
        <taxon>Bacteria</taxon>
        <taxon>Bacillati</taxon>
        <taxon>Actinomycetota</taxon>
        <taxon>Actinomycetes</taxon>
        <taxon>Kitasatosporales</taxon>
        <taxon>Streptomycetaceae</taxon>
        <taxon>Streptomyces</taxon>
    </lineage>
</organism>
<dbReference type="STRING" id="67365.GCA_001704635_01503"/>
<reference evidence="2 3" key="1">
    <citation type="submission" date="2013-05" db="EMBL/GenBank/DDBJ databases">
        <title>Genome sequence of Streptomyces sparsogenes DSM 40356.</title>
        <authorList>
            <person name="Coyne S."/>
            <person name="Seebeck F.P."/>
        </authorList>
    </citation>
    <scope>NUCLEOTIDE SEQUENCE [LARGE SCALE GENOMIC DNA]</scope>
    <source>
        <strain evidence="2 3">DSM 40356</strain>
    </source>
</reference>
<comment type="caution">
    <text evidence="2">The sequence shown here is derived from an EMBL/GenBank/DDBJ whole genome shotgun (WGS) entry which is preliminary data.</text>
</comment>
<dbReference type="Proteomes" id="UP000186168">
    <property type="component" value="Unassembled WGS sequence"/>
</dbReference>
<dbReference type="EMBL" id="ASQP01000481">
    <property type="protein sequence ID" value="OMI34168.1"/>
    <property type="molecule type" value="Genomic_DNA"/>
</dbReference>
<dbReference type="AlphaFoldDB" id="A0A1R1S7J6"/>
<accession>A0A1R1S7J6</accession>
<keyword evidence="3" id="KW-1185">Reference proteome</keyword>
<sequence>MTHYADLSPYAYPAGSVPEGIEAVNVGWLEPGEEFPRGAVPEAFVHSLALLCRDDPQMMMRGWHRCGLPHPGGADEYPVVIQVGQDRVSLGSAEVRVVGRDGRWLVAPNLVHHYVTAHSYLPPEEFIEAVTARRTAAPRV</sequence>
<evidence type="ECO:0000313" key="3">
    <source>
        <dbReference type="Proteomes" id="UP000186168"/>
    </source>
</evidence>
<gene>
    <name evidence="2" type="ORF">SPAR_37678</name>
</gene>
<dbReference type="InterPro" id="IPR057679">
    <property type="entry name" value="DUF7919"/>
</dbReference>
<evidence type="ECO:0000313" key="2">
    <source>
        <dbReference type="EMBL" id="OMI34168.1"/>
    </source>
</evidence>
<dbReference type="RefSeq" id="WP_065966377.1">
    <property type="nucleotide sequence ID" value="NZ_ASQP01000481.1"/>
</dbReference>
<protein>
    <recommendedName>
        <fullName evidence="1">DUF7919 domain-containing protein</fullName>
    </recommendedName>
</protein>
<name>A0A1R1S7J6_9ACTN</name>
<proteinExistence type="predicted"/>
<evidence type="ECO:0000259" key="1">
    <source>
        <dbReference type="Pfam" id="PF25535"/>
    </source>
</evidence>
<feature type="domain" description="DUF7919" evidence="1">
    <location>
        <begin position="2"/>
        <end position="130"/>
    </location>
</feature>
<dbReference type="GeneID" id="96746457"/>